<evidence type="ECO:0000313" key="3">
    <source>
        <dbReference type="Proteomes" id="UP000509568"/>
    </source>
</evidence>
<dbReference type="AlphaFoldDB" id="A0A7D5H0S7"/>
<dbReference type="Proteomes" id="UP000509568">
    <property type="component" value="Chromosome"/>
</dbReference>
<evidence type="ECO:0000313" key="2">
    <source>
        <dbReference type="EMBL" id="QKZ04965.1"/>
    </source>
</evidence>
<gene>
    <name evidence="2" type="ORF">HWQ56_14685</name>
</gene>
<keyword evidence="1" id="KW-0732">Signal</keyword>
<keyword evidence="3" id="KW-1185">Reference proteome</keyword>
<dbReference type="EMBL" id="CP056030">
    <property type="protein sequence ID" value="QKZ04965.1"/>
    <property type="molecule type" value="Genomic_DNA"/>
</dbReference>
<dbReference type="KEGG" id="pez:HWQ56_14685"/>
<proteinExistence type="predicted"/>
<organism evidence="2 3">
    <name type="scientific">Pseudomonas eucalypticola</name>
    <dbReference type="NCBI Taxonomy" id="2599595"/>
    <lineage>
        <taxon>Bacteria</taxon>
        <taxon>Pseudomonadati</taxon>
        <taxon>Pseudomonadota</taxon>
        <taxon>Gammaproteobacteria</taxon>
        <taxon>Pseudomonadales</taxon>
        <taxon>Pseudomonadaceae</taxon>
        <taxon>Pseudomonas</taxon>
    </lineage>
</organism>
<feature type="chain" id="PRO_5028929843" evidence="1">
    <location>
        <begin position="23"/>
        <end position="219"/>
    </location>
</feature>
<dbReference type="RefSeq" id="WP_176570967.1">
    <property type="nucleotide sequence ID" value="NZ_CP056030.1"/>
</dbReference>
<protein>
    <submittedName>
        <fullName evidence="2">Uncharacterized protein</fullName>
    </submittedName>
</protein>
<evidence type="ECO:0000256" key="1">
    <source>
        <dbReference type="SAM" id="SignalP"/>
    </source>
</evidence>
<name>A0A7D5H0S7_9PSED</name>
<accession>A0A7D5H0S7</accession>
<sequence>MRHALCVGVGCSIALWFSTAQAATVAEVFNGDMLGTTPRYFESVAGIPRESNGNDHVFKVQGCTITATVEGNSVSKLRMELGDNCQADLSSFVSSYAPAPGKPLTVGAFVASSGGGLSYSADCLTLCGNAADPSVFAHWEGPHAVGFKEVMLEVVLASDTALAAASQWEGVMTKAKGEDYVTDTRFNCDPQFNEAAEKAFADVPVSAVSIGTGLSKPSC</sequence>
<reference evidence="2 3" key="1">
    <citation type="submission" date="2020-06" db="EMBL/GenBank/DDBJ databases">
        <title>Pseudomonas eucalypticola sp. nov., an endophyte of Eucalyptus dunnii leaves with biocontrol ability of eucalyptus leaf blight.</title>
        <authorList>
            <person name="Liu Y."/>
            <person name="Song Z."/>
            <person name="Zeng H."/>
            <person name="Lu M."/>
            <person name="Wang X."/>
            <person name="Lian X."/>
            <person name="Zhang Q."/>
        </authorList>
    </citation>
    <scope>NUCLEOTIDE SEQUENCE [LARGE SCALE GENOMIC DNA]</scope>
    <source>
        <strain evidence="2 3">NP-1</strain>
    </source>
</reference>
<feature type="signal peptide" evidence="1">
    <location>
        <begin position="1"/>
        <end position="22"/>
    </location>
</feature>